<evidence type="ECO:0000256" key="14">
    <source>
        <dbReference type="RuleBase" id="RU366042"/>
    </source>
</evidence>
<feature type="transmembrane region" description="Helical" evidence="14">
    <location>
        <begin position="298"/>
        <end position="316"/>
    </location>
</feature>
<evidence type="ECO:0000256" key="12">
    <source>
        <dbReference type="ARBA" id="ARBA00046105"/>
    </source>
</evidence>
<reference evidence="16" key="1">
    <citation type="journal article" date="2020" name="Stud. Mycol.">
        <title>101 Dothideomycetes genomes: a test case for predicting lifestyles and emergence of pathogens.</title>
        <authorList>
            <person name="Haridas S."/>
            <person name="Albert R."/>
            <person name="Binder M."/>
            <person name="Bloem J."/>
            <person name="Labutti K."/>
            <person name="Salamov A."/>
            <person name="Andreopoulos B."/>
            <person name="Baker S."/>
            <person name="Barry K."/>
            <person name="Bills G."/>
            <person name="Bluhm B."/>
            <person name="Cannon C."/>
            <person name="Castanera R."/>
            <person name="Culley D."/>
            <person name="Daum C."/>
            <person name="Ezra D."/>
            <person name="Gonzalez J."/>
            <person name="Henrissat B."/>
            <person name="Kuo A."/>
            <person name="Liang C."/>
            <person name="Lipzen A."/>
            <person name="Lutzoni F."/>
            <person name="Magnuson J."/>
            <person name="Mondo S."/>
            <person name="Nolan M."/>
            <person name="Ohm R."/>
            <person name="Pangilinan J."/>
            <person name="Park H.-J."/>
            <person name="Ramirez L."/>
            <person name="Alfaro M."/>
            <person name="Sun H."/>
            <person name="Tritt A."/>
            <person name="Yoshinaga Y."/>
            <person name="Zwiers L.-H."/>
            <person name="Turgeon B."/>
            <person name="Goodwin S."/>
            <person name="Spatafora J."/>
            <person name="Crous P."/>
            <person name="Grigoriev I."/>
        </authorList>
    </citation>
    <scope>NUCLEOTIDE SEQUENCE</scope>
    <source>
        <strain evidence="16">CBS 122367</strain>
    </source>
</reference>
<keyword evidence="5 14" id="KW-0999">Mitochondrion inner membrane</keyword>
<sequence length="439" mass="48749">MRGQRREYSTPLPPLKDTIEPPNGFDSLGRMTRAANELKMRCTELDEQGNVTMVSGEFKKSELIARYGLLPRDLRKIDSSLLPNILVRPTAILINLLHIRALIKHNRVLVFDAYGTTDSKSQSVFMYDLDLKLRQKESPASVANGHLAYEHRALEAVLISVTSSLEKEFEGVSEPVVRVLMELEEDIDRDKLRYLLVYSKKLGTFEQKARLVRDALTELLEADDDLSAMYLSEKAEGKIRDEDEHTEVEMLLESYHKVADEIVQAAENLVSSIRNTEEIVKAILDANRNSLMLLDLKFSILTLSITAGTFVAALYGMNLKNFIEDSDLGFPIISTWCTVFGFGVLVWGLTRLRRVQRLSMWGHGGGAKAAKGGWGLGAWGGGSRSLRGGHHADVDGLGVPRLRAGESLGDLIQRERAVARRLAKAEAKADEAARSGAKS</sequence>
<evidence type="ECO:0000256" key="6">
    <source>
        <dbReference type="ARBA" id="ARBA00022842"/>
    </source>
</evidence>
<evidence type="ECO:0000256" key="7">
    <source>
        <dbReference type="ARBA" id="ARBA00022946"/>
    </source>
</evidence>
<keyword evidence="9 14" id="KW-0406">Ion transport</keyword>
<dbReference type="OrthoDB" id="10251508at2759"/>
<dbReference type="Gene3D" id="1.20.58.340">
    <property type="entry name" value="Magnesium transport protein CorA, transmembrane region"/>
    <property type="match status" value="1"/>
</dbReference>
<dbReference type="FunFam" id="2.40.128.330:FF:000002">
    <property type="entry name" value="Inner membrane magnesium transporter mrs2"/>
    <property type="match status" value="1"/>
</dbReference>
<dbReference type="GO" id="GO:0045016">
    <property type="term" value="P:mitochondrial magnesium ion transmembrane transport"/>
    <property type="evidence" value="ECO:0007669"/>
    <property type="project" value="UniProtKB-ARBA"/>
</dbReference>
<evidence type="ECO:0000256" key="1">
    <source>
        <dbReference type="ARBA" id="ARBA00004448"/>
    </source>
</evidence>
<evidence type="ECO:0000256" key="11">
    <source>
        <dbReference type="ARBA" id="ARBA00023136"/>
    </source>
</evidence>
<dbReference type="EMBL" id="MU005572">
    <property type="protein sequence ID" value="KAF2689451.1"/>
    <property type="molecule type" value="Genomic_DNA"/>
</dbReference>
<proteinExistence type="inferred from homology"/>
<evidence type="ECO:0000256" key="9">
    <source>
        <dbReference type="ARBA" id="ARBA00023065"/>
    </source>
</evidence>
<evidence type="ECO:0000256" key="10">
    <source>
        <dbReference type="ARBA" id="ARBA00023128"/>
    </source>
</evidence>
<keyword evidence="4 14" id="KW-0812">Transmembrane</keyword>
<comment type="subunit">
    <text evidence="13">Homopentamer. Forms homooligomers. Interacts with MFM1.</text>
</comment>
<dbReference type="PANTHER" id="PTHR13890">
    <property type="entry name" value="RNA SPLICING PROTEIN MRS2, MITOCHONDRIAL"/>
    <property type="match status" value="1"/>
</dbReference>
<dbReference type="SUPFAM" id="SSF144083">
    <property type="entry name" value="Magnesium transport protein CorA, transmembrane region"/>
    <property type="match status" value="1"/>
</dbReference>
<keyword evidence="17" id="KW-1185">Reference proteome</keyword>
<evidence type="ECO:0000256" key="4">
    <source>
        <dbReference type="ARBA" id="ARBA00022692"/>
    </source>
</evidence>
<feature type="region of interest" description="Disordered" evidence="15">
    <location>
        <begin position="1"/>
        <end position="23"/>
    </location>
</feature>
<dbReference type="GO" id="GO:0015095">
    <property type="term" value="F:magnesium ion transmembrane transporter activity"/>
    <property type="evidence" value="ECO:0007669"/>
    <property type="project" value="TreeGrafter"/>
</dbReference>
<evidence type="ECO:0000313" key="17">
    <source>
        <dbReference type="Proteomes" id="UP000799291"/>
    </source>
</evidence>
<comment type="function">
    <text evidence="12">High-conductance magnesium-selective channel that mediates the influx of magnesium into the mitochondrial matrix. Essential for the splicing of mRNA group II introns in mitochondria by affecting mitochondrial magnesium concentrations, which are critical for group II intron splicing. It also suppresses a variety of mitochondrial intron mutations and its absence may disturb the assembly of mitochondrial membrane complexes.</text>
</comment>
<keyword evidence="10" id="KW-0496">Mitochondrion</keyword>
<evidence type="ECO:0000256" key="15">
    <source>
        <dbReference type="SAM" id="MobiDB-lite"/>
    </source>
</evidence>
<dbReference type="PANTHER" id="PTHR13890:SF0">
    <property type="entry name" value="MAGNESIUM TRANSPORTER MRS2 HOMOLOG, MITOCHONDRIAL"/>
    <property type="match status" value="1"/>
</dbReference>
<dbReference type="InterPro" id="IPR039204">
    <property type="entry name" value="MRS2-like"/>
</dbReference>
<keyword evidence="11 14" id="KW-0472">Membrane</keyword>
<accession>A0A6G1JGT6</accession>
<organism evidence="16 17">
    <name type="scientific">Lentithecium fluviatile CBS 122367</name>
    <dbReference type="NCBI Taxonomy" id="1168545"/>
    <lineage>
        <taxon>Eukaryota</taxon>
        <taxon>Fungi</taxon>
        <taxon>Dikarya</taxon>
        <taxon>Ascomycota</taxon>
        <taxon>Pezizomycotina</taxon>
        <taxon>Dothideomycetes</taxon>
        <taxon>Pleosporomycetidae</taxon>
        <taxon>Pleosporales</taxon>
        <taxon>Massarineae</taxon>
        <taxon>Lentitheciaceae</taxon>
        <taxon>Lentithecium</taxon>
    </lineage>
</organism>
<dbReference type="InterPro" id="IPR045863">
    <property type="entry name" value="CorA_TM1_TM2"/>
</dbReference>
<evidence type="ECO:0000313" key="16">
    <source>
        <dbReference type="EMBL" id="KAF2689451.1"/>
    </source>
</evidence>
<protein>
    <recommendedName>
        <fullName evidence="14">Magnesium transporter</fullName>
    </recommendedName>
</protein>
<evidence type="ECO:0000256" key="5">
    <source>
        <dbReference type="ARBA" id="ARBA00022792"/>
    </source>
</evidence>
<keyword evidence="6 14" id="KW-0460">Magnesium</keyword>
<dbReference type="AlphaFoldDB" id="A0A6G1JGT6"/>
<name>A0A6G1JGT6_9PLEO</name>
<evidence type="ECO:0000256" key="3">
    <source>
        <dbReference type="ARBA" id="ARBA00022448"/>
    </source>
</evidence>
<comment type="similarity">
    <text evidence="2 14">Belongs to the CorA metal ion transporter (MIT) (TC 1.A.35) family.</text>
</comment>
<dbReference type="GO" id="GO:0005743">
    <property type="term" value="C:mitochondrial inner membrane"/>
    <property type="evidence" value="ECO:0007669"/>
    <property type="project" value="UniProtKB-SubCell"/>
</dbReference>
<comment type="subcellular location">
    <subcellularLocation>
        <location evidence="1 14">Mitochondrion inner membrane</location>
        <topology evidence="1 14">Multi-pass membrane protein</topology>
    </subcellularLocation>
</comment>
<evidence type="ECO:0000256" key="13">
    <source>
        <dbReference type="ARBA" id="ARBA00046701"/>
    </source>
</evidence>
<keyword evidence="7" id="KW-0809">Transit peptide</keyword>
<dbReference type="CDD" id="cd12823">
    <property type="entry name" value="Mrs2_Mfm1p-like"/>
    <property type="match status" value="1"/>
</dbReference>
<evidence type="ECO:0000256" key="2">
    <source>
        <dbReference type="ARBA" id="ARBA00009765"/>
    </source>
</evidence>
<gene>
    <name evidence="16" type="ORF">K458DRAFT_439782</name>
</gene>
<keyword evidence="8 14" id="KW-1133">Transmembrane helix</keyword>
<dbReference type="FunFam" id="1.20.58.340:FF:000005">
    <property type="entry name" value="Inner membrane magnesium transporter MRS2"/>
    <property type="match status" value="1"/>
</dbReference>
<feature type="transmembrane region" description="Helical" evidence="14">
    <location>
        <begin position="328"/>
        <end position="350"/>
    </location>
</feature>
<dbReference type="Pfam" id="PF22099">
    <property type="entry name" value="MRS2-like"/>
    <property type="match status" value="1"/>
</dbReference>
<evidence type="ECO:0000256" key="8">
    <source>
        <dbReference type="ARBA" id="ARBA00022989"/>
    </source>
</evidence>
<dbReference type="Proteomes" id="UP000799291">
    <property type="component" value="Unassembled WGS sequence"/>
</dbReference>
<keyword evidence="3 14" id="KW-0813">Transport</keyword>
<dbReference type="Gene3D" id="2.40.128.330">
    <property type="match status" value="1"/>
</dbReference>